<dbReference type="AlphaFoldDB" id="A0A6A1THU7"/>
<evidence type="ECO:0000313" key="3">
    <source>
        <dbReference type="EMBL" id="KAB1082385.1"/>
    </source>
</evidence>
<dbReference type="InterPro" id="IPR036852">
    <property type="entry name" value="Peptidase_S8/S53_dom_sf"/>
</dbReference>
<protein>
    <submittedName>
        <fullName evidence="3">S8 family peptidase</fullName>
    </submittedName>
</protein>
<feature type="region of interest" description="Disordered" evidence="1">
    <location>
        <begin position="1"/>
        <end position="45"/>
    </location>
</feature>
<dbReference type="EMBL" id="VZUL01000005">
    <property type="protein sequence ID" value="KAB1082385.1"/>
    <property type="molecule type" value="Genomic_DNA"/>
</dbReference>
<dbReference type="Gene3D" id="3.40.50.200">
    <property type="entry name" value="Peptidase S8/S53 domain"/>
    <property type="match status" value="1"/>
</dbReference>
<feature type="compositionally biased region" description="Polar residues" evidence="1">
    <location>
        <begin position="32"/>
        <end position="42"/>
    </location>
</feature>
<dbReference type="SUPFAM" id="SSF52743">
    <property type="entry name" value="Subtilisin-like"/>
    <property type="match status" value="1"/>
</dbReference>
<evidence type="ECO:0000313" key="4">
    <source>
        <dbReference type="Proteomes" id="UP000386575"/>
    </source>
</evidence>
<dbReference type="GO" id="GO:0006508">
    <property type="term" value="P:proteolysis"/>
    <property type="evidence" value="ECO:0007669"/>
    <property type="project" value="InterPro"/>
</dbReference>
<dbReference type="CDD" id="cd04847">
    <property type="entry name" value="Peptidases_S8_Subtilisin_like_2"/>
    <property type="match status" value="1"/>
</dbReference>
<dbReference type="InterPro" id="IPR000209">
    <property type="entry name" value="Peptidase_S8/S53_dom"/>
</dbReference>
<gene>
    <name evidence="3" type="ORF">F4V91_32585</name>
</gene>
<sequence>MASDPTKPILRLHPSDPQPRAPGRQAVVRGPQPNSTADQNQRFGPKFQRLTDVLQRDPGGLELRTDPAALAPERLLVFEVKGSIAAFARAINNVPGLELIDEEEMPGDEDKAPVAYLLVPDLRALRQIESLWRSWVAGRVLPQGFTPWRDVFACLRDLRVWGPADRVQRLDADVLAEEIEGRADDELVPLEIELVFRASPDAGAISEATVVEAIRQSRGRLLSRARLDDIAYHAILAELPVAAIRTVVERAPGGLAGVEPIMHIRPQSVVTEIDTNDLLPAAPAPAMGPVTADPILALLDGVPVAGHPLLQPHLSLEDHFGLEPGALVAQRYHGSAMASLIVHGDRNKPEPPLPRRVHCIPVLGDNDRFPADRLIVDLIYQAVIRMRAGNEPSAPHVIIINISLGNLRRPFYGQLSPWARLLDRLAYRFGILFLVSAGNITTQFPVAAFANRVAFEDANADQRARGVINAVAAVVADRRLLSPSETINGLTIGARNLDWVPNAERALARVNVNPYSKLDIANPSSALGPGFAGSVKPDILMPGAREHLRVVASAESITVAPAGASRGAGLKVAAPPRPGLENAEGFTNGTSAATALASRTAHRIHDALEAVYSQEFLQLTNTQRAVLIKALLVHPARWPNGAAGLVKELLGPFGQGQAPRQKDNIRRFLGYGVFDSDDAVACAADRATFWCVGSLGRERSVDVLVPIPAAIGGQARAHSVSATLAWFTPVVPGRKSYRAVRMKILDPAEIAGLGVSADAWQPDGNQTNRGTLFTRVWSGAQAAVVADGMSLRLKIQREPDPAGAIDELVPFGLAVTLEMPGELRIYDQVRNRVQPRPAQRAAP</sequence>
<evidence type="ECO:0000259" key="2">
    <source>
        <dbReference type="Pfam" id="PF00082"/>
    </source>
</evidence>
<organism evidence="3 4">
    <name type="scientific">Neorhizobium galegae</name>
    <name type="common">Rhizobium galegae</name>
    <dbReference type="NCBI Taxonomy" id="399"/>
    <lineage>
        <taxon>Bacteria</taxon>
        <taxon>Pseudomonadati</taxon>
        <taxon>Pseudomonadota</taxon>
        <taxon>Alphaproteobacteria</taxon>
        <taxon>Hyphomicrobiales</taxon>
        <taxon>Rhizobiaceae</taxon>
        <taxon>Rhizobium/Agrobacterium group</taxon>
        <taxon>Neorhizobium</taxon>
    </lineage>
</organism>
<comment type="caution">
    <text evidence="3">The sequence shown here is derived from an EMBL/GenBank/DDBJ whole genome shotgun (WGS) entry which is preliminary data.</text>
</comment>
<dbReference type="GO" id="GO:0004252">
    <property type="term" value="F:serine-type endopeptidase activity"/>
    <property type="evidence" value="ECO:0007669"/>
    <property type="project" value="InterPro"/>
</dbReference>
<feature type="domain" description="Peptidase S8/S53" evidence="2">
    <location>
        <begin position="297"/>
        <end position="658"/>
    </location>
</feature>
<dbReference type="Proteomes" id="UP000386575">
    <property type="component" value="Unassembled WGS sequence"/>
</dbReference>
<dbReference type="InterPro" id="IPR034074">
    <property type="entry name" value="Y4bN_pept_dom"/>
</dbReference>
<name>A0A6A1THU7_NEOGA</name>
<reference evidence="3 4" key="1">
    <citation type="submission" date="2019-09" db="EMBL/GenBank/DDBJ databases">
        <title>Genome sequencing of Ng87 strain.</title>
        <authorList>
            <person name="Karasev E.S."/>
            <person name="Andronov E."/>
        </authorList>
    </citation>
    <scope>NUCLEOTIDE SEQUENCE [LARGE SCALE GENOMIC DNA]</scope>
    <source>
        <strain evidence="3 4">Ng87</strain>
    </source>
</reference>
<dbReference type="Pfam" id="PF00082">
    <property type="entry name" value="Peptidase_S8"/>
    <property type="match status" value="1"/>
</dbReference>
<dbReference type="RefSeq" id="WP_151047576.1">
    <property type="nucleotide sequence ID" value="NZ_VZUL01000005.1"/>
</dbReference>
<proteinExistence type="predicted"/>
<evidence type="ECO:0000256" key="1">
    <source>
        <dbReference type="SAM" id="MobiDB-lite"/>
    </source>
</evidence>
<accession>A0A6A1THU7</accession>